<accession>A0A319D8G7</accession>
<dbReference type="Gene3D" id="2.120.10.30">
    <property type="entry name" value="TolB, C-terminal domain"/>
    <property type="match status" value="1"/>
</dbReference>
<keyword evidence="2" id="KW-0378">Hydrolase</keyword>
<dbReference type="InterPro" id="IPR050585">
    <property type="entry name" value="Xaa-Pro_dipeptidyl-ppase/CocE"/>
</dbReference>
<dbReference type="OrthoDB" id="43744at2759"/>
<dbReference type="SUPFAM" id="SSF82171">
    <property type="entry name" value="DPP6 N-terminal domain-like"/>
    <property type="match status" value="1"/>
</dbReference>
<feature type="domain" description="Peptidase S9 prolyl oligopeptidase catalytic" evidence="1">
    <location>
        <begin position="450"/>
        <end position="660"/>
    </location>
</feature>
<dbReference type="PANTHER" id="PTHR43056:SF5">
    <property type="entry name" value="PEPTIDASE S9 PROLYL OLIGOPEPTIDASE CATALYTIC DOMAIN-CONTAINING PROTEIN"/>
    <property type="match status" value="1"/>
</dbReference>
<sequence length="693" mass="75376">MGNPSDAKPRTAPYGTWESPITADILTSAGITFLEISATRDGVIYVSEGRPAEEGRCCIVEWREGQPRDVLPAGYSARTSVQGYGGAAFTTATEGNLVFADLKTKGVFTLNPATGSIVAATEADQNIYFADFDVHPTKTEWILAIREDHRSNEVINELVAINSATKAVQVIASGADFYTHPRFNPAGDRVSWIQWKHPDMPWTGSEVYVASWTDGKVENPVRLAGQAGEESISQPRWGPDGTLYFLSDRSGYWQFFQWSPDSASAEPRPIILKGLEEGEFSSPEWLLGSSTYVIPKPDTIVAAWTRTAADRLVVINPSTSTYEFLPSSPDTALTGVVGNCVAATSSTSFAVIASTPTAPSAVYHIDLNNPSSRTMLKSSTTLTIPTEYYSLAEHVSFPRTTDGYVDTLSHAFFLPPTNPEYTAPSGTLPPLIVTIHGGPTAHSDPGLFLQWQYWTTRGYAVALLNYAGSSGYGRKYRELLNGVWGHLDVLDAGDCARYLSSSGRVNASSVGITGGSSGGYATLEAICVTPSLWAGAISISGISDVEALVAETHKFESHYAFRLLFGDNIPESEEVRRAFYRSRSPRYHAETITAMTLILQGTDDEIVPLNQAQAMADTIQGNGGKAKLVVYDGEGHGFPRKSENALDAIRTEEQWWRESLVEQQSKVADIPVRKISLGFLGVAALVWELSRYW</sequence>
<dbReference type="InterPro" id="IPR001375">
    <property type="entry name" value="Peptidase_S9_cat"/>
</dbReference>
<protein>
    <submittedName>
        <fullName evidence="2">Alpha/beta-hydrolase</fullName>
    </submittedName>
</protein>
<proteinExistence type="predicted"/>
<dbReference type="SUPFAM" id="SSF53474">
    <property type="entry name" value="alpha/beta-Hydrolases"/>
    <property type="match status" value="1"/>
</dbReference>
<dbReference type="Gene3D" id="3.40.50.1820">
    <property type="entry name" value="alpha/beta hydrolase"/>
    <property type="match status" value="1"/>
</dbReference>
<evidence type="ECO:0000313" key="2">
    <source>
        <dbReference type="EMBL" id="PYH93560.1"/>
    </source>
</evidence>
<dbReference type="InterPro" id="IPR011042">
    <property type="entry name" value="6-blade_b-propeller_TolB-like"/>
</dbReference>
<dbReference type="Proteomes" id="UP000247810">
    <property type="component" value="Unassembled WGS sequence"/>
</dbReference>
<dbReference type="PANTHER" id="PTHR43056">
    <property type="entry name" value="PEPTIDASE S9 PROLYL OLIGOPEPTIDASE"/>
    <property type="match status" value="1"/>
</dbReference>
<dbReference type="EMBL" id="KZ825891">
    <property type="protein sequence ID" value="PYH93560.1"/>
    <property type="molecule type" value="Genomic_DNA"/>
</dbReference>
<keyword evidence="3" id="KW-1185">Reference proteome</keyword>
<dbReference type="AlphaFoldDB" id="A0A319D8G7"/>
<organism evidence="2 3">
    <name type="scientific">Aspergillus ellipticus CBS 707.79</name>
    <dbReference type="NCBI Taxonomy" id="1448320"/>
    <lineage>
        <taxon>Eukaryota</taxon>
        <taxon>Fungi</taxon>
        <taxon>Dikarya</taxon>
        <taxon>Ascomycota</taxon>
        <taxon>Pezizomycotina</taxon>
        <taxon>Eurotiomycetes</taxon>
        <taxon>Eurotiomycetidae</taxon>
        <taxon>Eurotiales</taxon>
        <taxon>Aspergillaceae</taxon>
        <taxon>Aspergillus</taxon>
        <taxon>Aspergillus subgen. Circumdati</taxon>
    </lineage>
</organism>
<dbReference type="GO" id="GO:0006508">
    <property type="term" value="P:proteolysis"/>
    <property type="evidence" value="ECO:0007669"/>
    <property type="project" value="InterPro"/>
</dbReference>
<reference evidence="2 3" key="1">
    <citation type="submission" date="2018-02" db="EMBL/GenBank/DDBJ databases">
        <title>The genomes of Aspergillus section Nigri reveals drivers in fungal speciation.</title>
        <authorList>
            <consortium name="DOE Joint Genome Institute"/>
            <person name="Vesth T.C."/>
            <person name="Nybo J."/>
            <person name="Theobald S."/>
            <person name="Brandl J."/>
            <person name="Frisvad J.C."/>
            <person name="Nielsen K.F."/>
            <person name="Lyhne E.K."/>
            <person name="Kogle M.E."/>
            <person name="Kuo A."/>
            <person name="Riley R."/>
            <person name="Clum A."/>
            <person name="Nolan M."/>
            <person name="Lipzen A."/>
            <person name="Salamov A."/>
            <person name="Henrissat B."/>
            <person name="Wiebenga A."/>
            <person name="De vries R.P."/>
            <person name="Grigoriev I.V."/>
            <person name="Mortensen U.H."/>
            <person name="Andersen M.R."/>
            <person name="Baker S.E."/>
        </authorList>
    </citation>
    <scope>NUCLEOTIDE SEQUENCE [LARGE SCALE GENOMIC DNA]</scope>
    <source>
        <strain evidence="2 3">CBS 707.79</strain>
    </source>
</reference>
<evidence type="ECO:0000259" key="1">
    <source>
        <dbReference type="Pfam" id="PF00326"/>
    </source>
</evidence>
<dbReference type="VEuPathDB" id="FungiDB:BO71DRAFT_355131"/>
<dbReference type="GO" id="GO:0008236">
    <property type="term" value="F:serine-type peptidase activity"/>
    <property type="evidence" value="ECO:0007669"/>
    <property type="project" value="InterPro"/>
</dbReference>
<dbReference type="STRING" id="1448320.A0A319D8G7"/>
<evidence type="ECO:0000313" key="3">
    <source>
        <dbReference type="Proteomes" id="UP000247810"/>
    </source>
</evidence>
<name>A0A319D8G7_9EURO</name>
<dbReference type="InterPro" id="IPR029058">
    <property type="entry name" value="AB_hydrolase_fold"/>
</dbReference>
<gene>
    <name evidence="2" type="ORF">BO71DRAFT_355131</name>
</gene>
<dbReference type="Pfam" id="PF00326">
    <property type="entry name" value="Peptidase_S9"/>
    <property type="match status" value="1"/>
</dbReference>